<dbReference type="SUPFAM" id="SSF82199">
    <property type="entry name" value="SET domain"/>
    <property type="match status" value="1"/>
</dbReference>
<dbReference type="GO" id="GO:0032259">
    <property type="term" value="P:methylation"/>
    <property type="evidence" value="ECO:0007669"/>
    <property type="project" value="UniProtKB-KW"/>
</dbReference>
<evidence type="ECO:0000256" key="2">
    <source>
        <dbReference type="ARBA" id="ARBA00022679"/>
    </source>
</evidence>
<dbReference type="VEuPathDB" id="FungiDB:VP01_1544g2"/>
<dbReference type="InterPro" id="IPR053201">
    <property type="entry name" value="Flavunoidine_N-MTase"/>
</dbReference>
<evidence type="ECO:0000313" key="5">
    <source>
        <dbReference type="Proteomes" id="UP000037035"/>
    </source>
</evidence>
<dbReference type="STRING" id="27349.A0A0L6VIW7"/>
<dbReference type="InterPro" id="IPR003616">
    <property type="entry name" value="Post-SET_dom"/>
</dbReference>
<keyword evidence="1" id="KW-0489">Methyltransferase</keyword>
<dbReference type="Gene3D" id="2.170.270.10">
    <property type="entry name" value="SET domain"/>
    <property type="match status" value="1"/>
</dbReference>
<comment type="caution">
    <text evidence="4">The sequence shown here is derived from an EMBL/GenBank/DDBJ whole genome shotgun (WGS) entry which is preliminary data.</text>
</comment>
<accession>A0A0L6VIW7</accession>
<sequence>MRSTPGQRGLMTQSFFCVFGVSPRPAPVHTYCLEDSIHHHLISLASTQDPVKMRTCKSKQEDVKFQLADRWANKRTAAFHKRTSGIKIRTCASGHGGGEMSIELHTLYFPDRFQIVLGPEGSFASKLISLKVRLSCGRGASKTGQRVSSEARGLTQLSMSNTMIKMTQHKAYTSVQFEEETAGPEGRGGHFELNSELVYINHSCEPNVAFELPGRWSGLAEGKWRLRSLCDIKKGDTLAFAYFSTEWDMAQPFQCQCGSNTCVGMIRGAKYMSKETLNKFVLYTP</sequence>
<evidence type="ECO:0000259" key="3">
    <source>
        <dbReference type="PROSITE" id="PS50868"/>
    </source>
</evidence>
<keyword evidence="5" id="KW-1185">Reference proteome</keyword>
<dbReference type="PANTHER" id="PTHR12350:SF19">
    <property type="entry name" value="SET DOMAIN-CONTAINING PROTEIN"/>
    <property type="match status" value="1"/>
</dbReference>
<evidence type="ECO:0000313" key="4">
    <source>
        <dbReference type="EMBL" id="KNZ60502.1"/>
    </source>
</evidence>
<dbReference type="OrthoDB" id="5984008at2759"/>
<protein>
    <recommendedName>
        <fullName evidence="3">Post-SET domain-containing protein</fullName>
    </recommendedName>
</protein>
<proteinExistence type="predicted"/>
<organism evidence="4 5">
    <name type="scientific">Puccinia sorghi</name>
    <dbReference type="NCBI Taxonomy" id="27349"/>
    <lineage>
        <taxon>Eukaryota</taxon>
        <taxon>Fungi</taxon>
        <taxon>Dikarya</taxon>
        <taxon>Basidiomycota</taxon>
        <taxon>Pucciniomycotina</taxon>
        <taxon>Pucciniomycetes</taxon>
        <taxon>Pucciniales</taxon>
        <taxon>Pucciniaceae</taxon>
        <taxon>Puccinia</taxon>
    </lineage>
</organism>
<dbReference type="EMBL" id="LAVV01006053">
    <property type="protein sequence ID" value="KNZ60502.1"/>
    <property type="molecule type" value="Genomic_DNA"/>
</dbReference>
<gene>
    <name evidence="4" type="ORF">VP01_1544g2</name>
</gene>
<feature type="domain" description="Post-SET" evidence="3">
    <location>
        <begin position="251"/>
        <end position="267"/>
    </location>
</feature>
<reference evidence="4 5" key="1">
    <citation type="submission" date="2015-08" db="EMBL/GenBank/DDBJ databases">
        <title>Next Generation Sequencing and Analysis of the Genome of Puccinia sorghi L Schw, the Causal Agent of Maize Common Rust.</title>
        <authorList>
            <person name="Rochi L."/>
            <person name="Burguener G."/>
            <person name="Darino M."/>
            <person name="Turjanski A."/>
            <person name="Kreff E."/>
            <person name="Dieguez M.J."/>
            <person name="Sacco F."/>
        </authorList>
    </citation>
    <scope>NUCLEOTIDE SEQUENCE [LARGE SCALE GENOMIC DNA]</scope>
    <source>
        <strain evidence="4 5">RO10H11247</strain>
    </source>
</reference>
<dbReference type="PANTHER" id="PTHR12350">
    <property type="entry name" value="HISTONE-LYSINE N-METHYLTRANSFERASE-RELATED"/>
    <property type="match status" value="1"/>
</dbReference>
<dbReference type="Proteomes" id="UP000037035">
    <property type="component" value="Unassembled WGS sequence"/>
</dbReference>
<keyword evidence="2" id="KW-0808">Transferase</keyword>
<evidence type="ECO:0000256" key="1">
    <source>
        <dbReference type="ARBA" id="ARBA00022603"/>
    </source>
</evidence>
<dbReference type="PROSITE" id="PS50868">
    <property type="entry name" value="POST_SET"/>
    <property type="match status" value="1"/>
</dbReference>
<dbReference type="GO" id="GO:0008168">
    <property type="term" value="F:methyltransferase activity"/>
    <property type="evidence" value="ECO:0007669"/>
    <property type="project" value="UniProtKB-KW"/>
</dbReference>
<name>A0A0L6VIW7_9BASI</name>
<dbReference type="AlphaFoldDB" id="A0A0L6VIW7"/>
<dbReference type="InterPro" id="IPR046341">
    <property type="entry name" value="SET_dom_sf"/>
</dbReference>